<feature type="region of interest" description="Disordered" evidence="1">
    <location>
        <begin position="577"/>
        <end position="619"/>
    </location>
</feature>
<organism evidence="4">
    <name type="scientific">Tanacetum cinerariifolium</name>
    <name type="common">Dalmatian daisy</name>
    <name type="synonym">Chrysanthemum cinerariifolium</name>
    <dbReference type="NCBI Taxonomy" id="118510"/>
    <lineage>
        <taxon>Eukaryota</taxon>
        <taxon>Viridiplantae</taxon>
        <taxon>Streptophyta</taxon>
        <taxon>Embryophyta</taxon>
        <taxon>Tracheophyta</taxon>
        <taxon>Spermatophyta</taxon>
        <taxon>Magnoliopsida</taxon>
        <taxon>eudicotyledons</taxon>
        <taxon>Gunneridae</taxon>
        <taxon>Pentapetalae</taxon>
        <taxon>asterids</taxon>
        <taxon>campanulids</taxon>
        <taxon>Asterales</taxon>
        <taxon>Asteraceae</taxon>
        <taxon>Asteroideae</taxon>
        <taxon>Anthemideae</taxon>
        <taxon>Anthemidinae</taxon>
        <taxon>Tanacetum</taxon>
    </lineage>
</organism>
<evidence type="ECO:0000259" key="2">
    <source>
        <dbReference type="Pfam" id="PF07727"/>
    </source>
</evidence>
<dbReference type="PANTHER" id="PTHR10492">
    <property type="match status" value="1"/>
</dbReference>
<proteinExistence type="predicted"/>
<dbReference type="CDD" id="cd09272">
    <property type="entry name" value="RNase_HI_RT_Ty1"/>
    <property type="match status" value="1"/>
</dbReference>
<evidence type="ECO:0000313" key="4">
    <source>
        <dbReference type="EMBL" id="GEU33583.1"/>
    </source>
</evidence>
<dbReference type="InterPro" id="IPR013103">
    <property type="entry name" value="RVT_2"/>
</dbReference>
<dbReference type="SUPFAM" id="SSF56672">
    <property type="entry name" value="DNA/RNA polymerases"/>
    <property type="match status" value="1"/>
</dbReference>
<dbReference type="EMBL" id="BKCJ010000480">
    <property type="protein sequence ID" value="GEU33583.1"/>
    <property type="molecule type" value="Genomic_DNA"/>
</dbReference>
<feature type="domain" description="Helitron helicase-like" evidence="3">
    <location>
        <begin position="462"/>
        <end position="560"/>
    </location>
</feature>
<accession>A0A6L2J9A2</accession>
<feature type="domain" description="Reverse transcriptase Ty1/copia-type" evidence="2">
    <location>
        <begin position="692"/>
        <end position="807"/>
    </location>
</feature>
<name>A0A6L2J9A2_TANCI</name>
<protein>
    <submittedName>
        <fullName evidence="4">Putative ribonuclease H-like domain-containing protein</fullName>
    </submittedName>
</protein>
<sequence>MCFIDVCRGVVTVGELEIPIQCHLRFSVCCSLCFPSFNMKGKRKVDNFVQCQLRNLGSYQEVGDMNNSDMNNSVWASCGSVFATNELPRHGLSRGIVGGEYGNRILGEDVHDGLIIWDFGNSEVSGGVATNLLPQHGLSRGIVGGEYGNRMLGEDVRDGPITWDFVNLEVLGGLSFSDSDIRPDRPVFGYNVVRTRPLDDPNGSFFCHAGSIRCQGEPSATRYIGEGSVKTSGLQLRMKCGDGILLSKEAISGTHIVETSFPVVGQKRKLRQVFNSPQRKRVRSKKTPITGVAIDGDVQDNGCLGGVTESYIDLGYCDCVCQHCGARFWYEERMKGHSNNPRPSIINVAREGKLFRTARDKFKAGNVPDFKIRLFSIVGEREFDLPTSSTLGAILFETGLDTITNYDVIIESRDGIPQRLNKLHPSYMSLRFPLLFVYGQSGFYPEMKQRSGDKKKLSMNMYYMYQLYERSDSFGLLFRGGKLFQQYVVGVYCCIEQSRLDFYRLRQNDIRKDYFSGVYDVICRGDREGSEIEAHIIIPRSFTGGPRYIARFRSSILGPVSYTLAATIGNKIQNHSTTSAEAPNISEHPVPDMISEVSSSQPNNLDNPQPDNLDENNADNIQDSTSEILQEHKEEVSRKYVLPPRSNIGVPPKRYSPEKTTGGAKYLMANIAEGNLSNNAKAFAVSLCSEEIPSSFEQALKSEKWTVERYRARLVAKGHTQTYGIDYSETFSPVAKMNTIRVLLSVASNQGWALHQFDVKNAFLHRELKEVYMEAPPGFSEHFKPGEACRLKKSLYGLKQSPRAWFGRKNRVTCLIIYVDNMVITENDEEEIKRLKEGLFTEFEMKDLENIKYFFGIEVLRSPKGIFICQKKYILDLLAEIGMINCKPADTPMMVNQKLFMEKKAKLADRNRRTTSGFFSLVRGNLVTWRSKKQKVVSLSSSEAEFRGIAKGLAEALWIRKLVYEIGFPPRGSIQIMCDNKTAIQILENPVQHDRTKHVEFNRHFIKVKLEAGIIELPFVKSSDQLADILTKAVGIDTFHKFLYTIEFQKRGLPHCHTLVWVDAKDKIRHASEIDGYISAELPNSKADPDAYRVVSEMMVHGPCGLANSEVVCMKEGKCGKKFPKTYNNHTFVDENGYVHYRRRESDIYATRRGVDLDNAYIMPYNLELCLTFHAHINVEYCGWSMLIKYLFKYISKGSDKIAAQIVRPVGEPPAVSDNAPIIRDEIQNFIDGRDWQPLKMIIADEGKTKTTLTEWLTYNEPNIDGRHLTYVDFTKEFVWYPNSKSWLRRQRRTTGSIGRLANVHPGSGELFYMRLLFAHQTGCRSFEEIRSVQRRVYPAFRNACEALGLLGIGSQLNKGLRVLHHRSIAQDMRTTSI</sequence>
<dbReference type="InterPro" id="IPR043502">
    <property type="entry name" value="DNA/RNA_pol_sf"/>
</dbReference>
<comment type="caution">
    <text evidence="4">The sequence shown here is derived from an EMBL/GenBank/DDBJ whole genome shotgun (WGS) entry which is preliminary data.</text>
</comment>
<dbReference type="Pfam" id="PF07727">
    <property type="entry name" value="RVT_2"/>
    <property type="match status" value="2"/>
</dbReference>
<gene>
    <name evidence="4" type="ORF">Tci_005561</name>
</gene>
<feature type="compositionally biased region" description="Low complexity" evidence="1">
    <location>
        <begin position="598"/>
        <end position="611"/>
    </location>
</feature>
<dbReference type="PANTHER" id="PTHR10492:SF96">
    <property type="entry name" value="ATP-DEPENDENT DNA HELICASE"/>
    <property type="match status" value="1"/>
</dbReference>
<reference evidence="4" key="1">
    <citation type="journal article" date="2019" name="Sci. Rep.">
        <title>Draft genome of Tanacetum cinerariifolium, the natural source of mosquito coil.</title>
        <authorList>
            <person name="Yamashiro T."/>
            <person name="Shiraishi A."/>
            <person name="Satake H."/>
            <person name="Nakayama K."/>
        </authorList>
    </citation>
    <scope>NUCLEOTIDE SEQUENCE</scope>
</reference>
<evidence type="ECO:0000259" key="3">
    <source>
        <dbReference type="Pfam" id="PF14214"/>
    </source>
</evidence>
<dbReference type="InterPro" id="IPR025476">
    <property type="entry name" value="Helitron_helicase-like"/>
</dbReference>
<feature type="domain" description="Reverse transcriptase Ty1/copia-type" evidence="2">
    <location>
        <begin position="814"/>
        <end position="894"/>
    </location>
</feature>
<dbReference type="Pfam" id="PF14214">
    <property type="entry name" value="Helitron_like_N"/>
    <property type="match status" value="1"/>
</dbReference>
<evidence type="ECO:0000256" key="1">
    <source>
        <dbReference type="SAM" id="MobiDB-lite"/>
    </source>
</evidence>